<evidence type="ECO:0000259" key="2">
    <source>
        <dbReference type="Pfam" id="PF10223"/>
    </source>
</evidence>
<feature type="domain" description="Menorin-like" evidence="2">
    <location>
        <begin position="20"/>
        <end position="260"/>
    </location>
</feature>
<gene>
    <name evidence="4" type="ORF">TCNE_LOCUS9529</name>
</gene>
<dbReference type="WBParaSite" id="TCNE_0000952901-mRNA-1">
    <property type="protein sequence ID" value="TCNE_0000952901-mRNA-1"/>
    <property type="gene ID" value="TCNE_0000952901"/>
</dbReference>
<dbReference type="GO" id="GO:0005615">
    <property type="term" value="C:extracellular space"/>
    <property type="evidence" value="ECO:0007669"/>
    <property type="project" value="TreeGrafter"/>
</dbReference>
<dbReference type="PANTHER" id="PTHR21184:SF6">
    <property type="entry name" value="CONSERVED PLASMA MEMBRANE PROTEIN"/>
    <property type="match status" value="1"/>
</dbReference>
<reference evidence="6" key="1">
    <citation type="submission" date="2016-06" db="UniProtKB">
        <authorList>
            <consortium name="WormBaseParasite"/>
        </authorList>
    </citation>
    <scope>IDENTIFICATION</scope>
</reference>
<evidence type="ECO:0000259" key="3">
    <source>
        <dbReference type="Pfam" id="PF25161"/>
    </source>
</evidence>
<proteinExistence type="inferred from homology"/>
<dbReference type="AlphaFoldDB" id="A0A183UM09"/>
<dbReference type="InterPro" id="IPR019356">
    <property type="entry name" value="Menorin_dom"/>
</dbReference>
<protein>
    <submittedName>
        <fullName evidence="6">GP-PDE domain-containing protein</fullName>
    </submittedName>
</protein>
<dbReference type="Proteomes" id="UP000050794">
    <property type="component" value="Unassembled WGS sequence"/>
</dbReference>
<evidence type="ECO:0000256" key="1">
    <source>
        <dbReference type="ARBA" id="ARBA00044953"/>
    </source>
</evidence>
<feature type="domain" description="Menorin C-terminal" evidence="3">
    <location>
        <begin position="273"/>
        <end position="363"/>
    </location>
</feature>
<sequence length="506" mass="57457">YRTGARISTVDIWRNETDNGNVIVAHGINSWPALLEQLNEPILERSAVIEGDVLLYKQRKHRNRAIPLMSAPSKVADRITFKEWLREVAKLRKVIKINVRSTEAVRPVLQYLFAASDEITSPVVLHANVFRSPRSIEPTVDASEFVDGAKKYFPEATLSIGWTRNNISEMALPQRRIGWRELFQVLALIKDVEQSIMISTRLAIAAQSAEELSFVLGVRPTISVLVWSEETDTIDSWTSLIELRSGPHAKRLIFDLHPKHRTILKSLPYTLTFFPSASLMPSGIVDSTDGVAFLGWPNSFLISLLQSPMFPSAQSISAQLTFVRKRNVRGDEDWIEKSGLAVYLPEKVLDIQSPEIDGGIKAIFCQSFFVNFVNRSFFINFFVFIGYNGRISIENRDKDLLDRYYQSRTIGQLQKADCYAFELIDRGWRIELSAWIRSCEDDALYGRTDINLETPVPKSRQLRNVIISKRGDGGVDLLLKNLKHNSASKHSFILTTMILVLVRLMS</sequence>
<evidence type="ECO:0000313" key="4">
    <source>
        <dbReference type="EMBL" id="VDM40850.1"/>
    </source>
</evidence>
<dbReference type="EMBL" id="UYWY01020203">
    <property type="protein sequence ID" value="VDM40850.1"/>
    <property type="molecule type" value="Genomic_DNA"/>
</dbReference>
<reference evidence="4 5" key="2">
    <citation type="submission" date="2018-11" db="EMBL/GenBank/DDBJ databases">
        <authorList>
            <consortium name="Pathogen Informatics"/>
        </authorList>
    </citation>
    <scope>NUCLEOTIDE SEQUENCE [LARGE SCALE GENOMIC DNA]</scope>
</reference>
<feature type="domain" description="Menorin C-terminal" evidence="3">
    <location>
        <begin position="383"/>
        <end position="484"/>
    </location>
</feature>
<organism evidence="5 6">
    <name type="scientific">Toxocara canis</name>
    <name type="common">Canine roundworm</name>
    <dbReference type="NCBI Taxonomy" id="6265"/>
    <lineage>
        <taxon>Eukaryota</taxon>
        <taxon>Metazoa</taxon>
        <taxon>Ecdysozoa</taxon>
        <taxon>Nematoda</taxon>
        <taxon>Chromadorea</taxon>
        <taxon>Rhabditida</taxon>
        <taxon>Spirurina</taxon>
        <taxon>Ascaridomorpha</taxon>
        <taxon>Ascaridoidea</taxon>
        <taxon>Toxocaridae</taxon>
        <taxon>Toxocara</taxon>
    </lineage>
</organism>
<dbReference type="Pfam" id="PF10223">
    <property type="entry name" value="Menorin_N"/>
    <property type="match status" value="1"/>
</dbReference>
<dbReference type="PANTHER" id="PTHR21184">
    <property type="entry name" value="MENORIN (DENDRITIC BRANCHING PROTEIN)"/>
    <property type="match status" value="1"/>
</dbReference>
<accession>A0A183UM09</accession>
<name>A0A183UM09_TOXCA</name>
<dbReference type="InterPro" id="IPR057489">
    <property type="entry name" value="Menorin_C"/>
</dbReference>
<keyword evidence="5" id="KW-1185">Reference proteome</keyword>
<evidence type="ECO:0000313" key="6">
    <source>
        <dbReference type="WBParaSite" id="TCNE_0000952901-mRNA-1"/>
    </source>
</evidence>
<evidence type="ECO:0000313" key="5">
    <source>
        <dbReference type="Proteomes" id="UP000050794"/>
    </source>
</evidence>
<comment type="similarity">
    <text evidence="1">Belongs to the menorin family.</text>
</comment>
<dbReference type="Pfam" id="PF25161">
    <property type="entry name" value="Menorin_C"/>
    <property type="match status" value="2"/>
</dbReference>